<dbReference type="EMBL" id="BMMM01000004">
    <property type="protein sequence ID" value="GGN62387.1"/>
    <property type="molecule type" value="Genomic_DNA"/>
</dbReference>
<keyword evidence="1" id="KW-1133">Transmembrane helix</keyword>
<protein>
    <submittedName>
        <fullName evidence="2">Uncharacterized protein</fullName>
    </submittedName>
</protein>
<evidence type="ECO:0000313" key="3">
    <source>
        <dbReference type="Proteomes" id="UP000600365"/>
    </source>
</evidence>
<keyword evidence="1" id="KW-0472">Membrane</keyword>
<organism evidence="2 3">
    <name type="scientific">Streptomyces albiflavescens</name>
    <dbReference type="NCBI Taxonomy" id="1623582"/>
    <lineage>
        <taxon>Bacteria</taxon>
        <taxon>Bacillati</taxon>
        <taxon>Actinomycetota</taxon>
        <taxon>Actinomycetes</taxon>
        <taxon>Kitasatosporales</taxon>
        <taxon>Streptomycetaceae</taxon>
        <taxon>Streptomyces</taxon>
    </lineage>
</organism>
<gene>
    <name evidence="2" type="ORF">GCM10011579_029460</name>
</gene>
<reference evidence="2 3" key="1">
    <citation type="journal article" date="2014" name="Int. J. Syst. Evol. Microbiol.">
        <title>Complete genome sequence of Corynebacterium casei LMG S-19264T (=DSM 44701T), isolated from a smear-ripened cheese.</title>
        <authorList>
            <consortium name="US DOE Joint Genome Institute (JGI-PGF)"/>
            <person name="Walter F."/>
            <person name="Albersmeier A."/>
            <person name="Kalinowski J."/>
            <person name="Ruckert C."/>
        </authorList>
    </citation>
    <scope>NUCLEOTIDE SEQUENCE [LARGE SCALE GENOMIC DNA]</scope>
    <source>
        <strain evidence="2 3">CGMCC 4.7111</strain>
    </source>
</reference>
<keyword evidence="3" id="KW-1185">Reference proteome</keyword>
<dbReference type="AlphaFoldDB" id="A0A917Y0U5"/>
<evidence type="ECO:0000313" key="2">
    <source>
        <dbReference type="EMBL" id="GGN62387.1"/>
    </source>
</evidence>
<accession>A0A917Y0U5</accession>
<proteinExistence type="predicted"/>
<sequence length="80" mass="9091">MFQLVGLPVLALVTAICLVGLGRLRRRHRFEAAARRHRDMLRAVPDQRRSGPATDSVELTPEEHAAFAGLVRRFSDSRRR</sequence>
<feature type="transmembrane region" description="Helical" evidence="1">
    <location>
        <begin position="6"/>
        <end position="24"/>
    </location>
</feature>
<dbReference type="Proteomes" id="UP000600365">
    <property type="component" value="Unassembled WGS sequence"/>
</dbReference>
<comment type="caution">
    <text evidence="2">The sequence shown here is derived from an EMBL/GenBank/DDBJ whole genome shotgun (WGS) entry which is preliminary data.</text>
</comment>
<keyword evidence="1" id="KW-0812">Transmembrane</keyword>
<evidence type="ECO:0000256" key="1">
    <source>
        <dbReference type="SAM" id="Phobius"/>
    </source>
</evidence>
<name>A0A917Y0U5_9ACTN</name>